<protein>
    <submittedName>
        <fullName evidence="8">Modulator of FtsH protease YccA</fullName>
    </submittedName>
</protein>
<keyword evidence="9" id="KW-1185">Reference proteome</keyword>
<comment type="similarity">
    <text evidence="2 7">Belongs to the BI1 family.</text>
</comment>
<dbReference type="PANTHER" id="PTHR23291">
    <property type="entry name" value="BAX INHIBITOR-RELATED"/>
    <property type="match status" value="1"/>
</dbReference>
<dbReference type="CDD" id="cd10433">
    <property type="entry name" value="YccA_like"/>
    <property type="match status" value="1"/>
</dbReference>
<evidence type="ECO:0000256" key="3">
    <source>
        <dbReference type="ARBA" id="ARBA00022475"/>
    </source>
</evidence>
<keyword evidence="3" id="KW-1003">Cell membrane</keyword>
<dbReference type="RefSeq" id="WP_115219315.1">
    <property type="nucleotide sequence ID" value="NZ_UHIA01000004.1"/>
</dbReference>
<name>A0A380N2H7_9GAMM</name>
<dbReference type="EMBL" id="UHIA01000004">
    <property type="protein sequence ID" value="SUO98496.1"/>
    <property type="molecule type" value="Genomic_DNA"/>
</dbReference>
<dbReference type="PANTHER" id="PTHR23291:SF115">
    <property type="entry name" value="MODULATOR OF FTSH PROTEASE YCCA"/>
    <property type="match status" value="1"/>
</dbReference>
<feature type="transmembrane region" description="Helical" evidence="7">
    <location>
        <begin position="29"/>
        <end position="47"/>
    </location>
</feature>
<dbReference type="Pfam" id="PF01027">
    <property type="entry name" value="Bax1-I"/>
    <property type="match status" value="1"/>
</dbReference>
<evidence type="ECO:0000256" key="4">
    <source>
        <dbReference type="ARBA" id="ARBA00022692"/>
    </source>
</evidence>
<feature type="transmembrane region" description="Helical" evidence="7">
    <location>
        <begin position="163"/>
        <end position="182"/>
    </location>
</feature>
<evidence type="ECO:0000313" key="9">
    <source>
        <dbReference type="Proteomes" id="UP000254575"/>
    </source>
</evidence>
<evidence type="ECO:0000256" key="2">
    <source>
        <dbReference type="ARBA" id="ARBA00010350"/>
    </source>
</evidence>
<evidence type="ECO:0000256" key="5">
    <source>
        <dbReference type="ARBA" id="ARBA00022989"/>
    </source>
</evidence>
<comment type="subcellular location">
    <subcellularLocation>
        <location evidence="1">Cell membrane</location>
        <topology evidence="1">Multi-pass membrane protein</topology>
    </subcellularLocation>
</comment>
<keyword evidence="5 7" id="KW-1133">Transmembrane helix</keyword>
<dbReference type="GO" id="GO:0006508">
    <property type="term" value="P:proteolysis"/>
    <property type="evidence" value="ECO:0007669"/>
    <property type="project" value="UniProtKB-KW"/>
</dbReference>
<keyword evidence="8" id="KW-0645">Protease</keyword>
<dbReference type="OrthoDB" id="9813298at2"/>
<feature type="transmembrane region" description="Helical" evidence="7">
    <location>
        <begin position="53"/>
        <end position="71"/>
    </location>
</feature>
<feature type="transmembrane region" description="Helical" evidence="7">
    <location>
        <begin position="78"/>
        <end position="103"/>
    </location>
</feature>
<evidence type="ECO:0000256" key="7">
    <source>
        <dbReference type="RuleBase" id="RU004379"/>
    </source>
</evidence>
<dbReference type="InterPro" id="IPR006214">
    <property type="entry name" value="Bax_inhibitor_1-related"/>
</dbReference>
<evidence type="ECO:0000256" key="1">
    <source>
        <dbReference type="ARBA" id="ARBA00004651"/>
    </source>
</evidence>
<dbReference type="GO" id="GO:0005886">
    <property type="term" value="C:plasma membrane"/>
    <property type="evidence" value="ECO:0007669"/>
    <property type="project" value="UniProtKB-SubCell"/>
</dbReference>
<keyword evidence="6 7" id="KW-0472">Membrane</keyword>
<feature type="transmembrane region" description="Helical" evidence="7">
    <location>
        <begin position="109"/>
        <end position="129"/>
    </location>
</feature>
<reference evidence="8 9" key="1">
    <citation type="submission" date="2018-06" db="EMBL/GenBank/DDBJ databases">
        <authorList>
            <consortium name="Pathogen Informatics"/>
            <person name="Doyle S."/>
        </authorList>
    </citation>
    <scope>NUCLEOTIDE SEQUENCE [LARGE SCALE GENOMIC DNA]</scope>
    <source>
        <strain evidence="8 9">NCTC10717</strain>
    </source>
</reference>
<sequence>MQFNNTQTTIDYASEGSLLARNKVLRQTYILLAANVLFSAFCAFVGMKMGIGRIPWFIYLVGFFGLTFGISANRNNGLGIILLFAFTGFLGVSLSNILNFYVAYGLGNVVVKALVGSAVIFFALSAYVLKTGKNFNFLGGFLFVGMIVVLLASIGALLFNMTALSAVISGACLMVFSGYVLFDTSRIMRGEEDNYILATLNLFINLFNIFVSLLNLLGIAGND</sequence>
<feature type="transmembrane region" description="Helical" evidence="7">
    <location>
        <begin position="136"/>
        <end position="157"/>
    </location>
</feature>
<evidence type="ECO:0000313" key="8">
    <source>
        <dbReference type="EMBL" id="SUO98496.1"/>
    </source>
</evidence>
<gene>
    <name evidence="8" type="primary">yccA</name>
    <name evidence="8" type="ORF">NCTC10717_02248</name>
</gene>
<dbReference type="GO" id="GO:0008233">
    <property type="term" value="F:peptidase activity"/>
    <property type="evidence" value="ECO:0007669"/>
    <property type="project" value="UniProtKB-KW"/>
</dbReference>
<evidence type="ECO:0000256" key="6">
    <source>
        <dbReference type="ARBA" id="ARBA00023136"/>
    </source>
</evidence>
<keyword evidence="8" id="KW-0378">Hydrolase</keyword>
<feature type="transmembrane region" description="Helical" evidence="7">
    <location>
        <begin position="194"/>
        <end position="220"/>
    </location>
</feature>
<dbReference type="Proteomes" id="UP000254575">
    <property type="component" value="Unassembled WGS sequence"/>
</dbReference>
<accession>A0A380N2H7</accession>
<keyword evidence="4 7" id="KW-0812">Transmembrane</keyword>
<proteinExistence type="inferred from homology"/>
<organism evidence="8 9">
    <name type="scientific">Suttonella indologenes</name>
    <dbReference type="NCBI Taxonomy" id="13276"/>
    <lineage>
        <taxon>Bacteria</taxon>
        <taxon>Pseudomonadati</taxon>
        <taxon>Pseudomonadota</taxon>
        <taxon>Gammaproteobacteria</taxon>
        <taxon>Cardiobacteriales</taxon>
        <taxon>Cardiobacteriaceae</taxon>
        <taxon>Suttonella</taxon>
    </lineage>
</organism>
<dbReference type="AlphaFoldDB" id="A0A380N2H7"/>